<dbReference type="OrthoDB" id="9774661at2"/>
<reference evidence="6" key="1">
    <citation type="submission" date="2011-03" db="EMBL/GenBank/DDBJ databases">
        <authorList>
            <person name="Voget S."/>
            <person name="Streit W.R."/>
            <person name="Jaeger K.E."/>
            <person name="Daniel R."/>
        </authorList>
    </citation>
    <scope>NUCLEOTIDE SEQUENCE [LARGE SCALE GENOMIC DNA]</scope>
    <source>
        <strain evidence="6">PG1</strain>
    </source>
</reference>
<evidence type="ECO:0000256" key="2">
    <source>
        <dbReference type="ARBA" id="ARBA00023125"/>
    </source>
</evidence>
<sequence>MHVLVPNWLDEFSRCKSYDEVLAVLTRAASALGFEYAAHGMRKPFPIHNRQTVMISNYPDTWRERYVHARYVEVDPVVRAALGSNEPVVWSAGSGLSAAEFWGEASSFGIVEGWSAASRGANGTVGLLTLSRSDDLISDAEQASYRGVVLWLAQTAHAVVAPFLPGGNVAGSPLTQREIDVLKWTADGKTAHEISMILSIAESTVNFHVKNIVAKLDVTNKIQAVAKAALTGLLR</sequence>
<protein>
    <submittedName>
        <fullName evidence="5">Transcriptional activator protein LasR</fullName>
    </submittedName>
</protein>
<dbReference type="SUPFAM" id="SSF75516">
    <property type="entry name" value="Pheromone-binding domain of LuxR-like quorum-sensing transcription factors"/>
    <property type="match status" value="1"/>
</dbReference>
<dbReference type="GO" id="GO:0003677">
    <property type="term" value="F:DNA binding"/>
    <property type="evidence" value="ECO:0007669"/>
    <property type="project" value="UniProtKB-KW"/>
</dbReference>
<dbReference type="RefSeq" id="WP_042627123.1">
    <property type="nucleotide sequence ID" value="NZ_BSTO01000041.1"/>
</dbReference>
<keyword evidence="1" id="KW-0805">Transcription regulation</keyword>
<dbReference type="Gene3D" id="1.10.10.10">
    <property type="entry name" value="Winged helix-like DNA-binding domain superfamily/Winged helix DNA-binding domain"/>
    <property type="match status" value="1"/>
</dbReference>
<evidence type="ECO:0000313" key="5">
    <source>
        <dbReference type="EMBL" id="AJK48490.1"/>
    </source>
</evidence>
<keyword evidence="2" id="KW-0238">DNA-binding</keyword>
<dbReference type="PROSITE" id="PS50043">
    <property type="entry name" value="HTH_LUXR_2"/>
    <property type="match status" value="1"/>
</dbReference>
<evidence type="ECO:0000256" key="3">
    <source>
        <dbReference type="ARBA" id="ARBA00023163"/>
    </source>
</evidence>
<dbReference type="Pfam" id="PF00196">
    <property type="entry name" value="GerE"/>
    <property type="match status" value="1"/>
</dbReference>
<organism evidence="5 6">
    <name type="scientific">Burkholderia plantarii</name>
    <dbReference type="NCBI Taxonomy" id="41899"/>
    <lineage>
        <taxon>Bacteria</taxon>
        <taxon>Pseudomonadati</taxon>
        <taxon>Pseudomonadota</taxon>
        <taxon>Betaproteobacteria</taxon>
        <taxon>Burkholderiales</taxon>
        <taxon>Burkholderiaceae</taxon>
        <taxon>Burkholderia</taxon>
    </lineage>
</organism>
<dbReference type="PRINTS" id="PR00038">
    <property type="entry name" value="HTHLUXR"/>
</dbReference>
<dbReference type="Proteomes" id="UP000031838">
    <property type="component" value="Chromosome 2"/>
</dbReference>
<dbReference type="InterPro" id="IPR005143">
    <property type="entry name" value="TF_LuxR_autoind-bd_dom"/>
</dbReference>
<evidence type="ECO:0000313" key="6">
    <source>
        <dbReference type="Proteomes" id="UP000031838"/>
    </source>
</evidence>
<dbReference type="InterPro" id="IPR036693">
    <property type="entry name" value="TF_LuxR_autoind-bd_dom_sf"/>
</dbReference>
<dbReference type="Pfam" id="PF03472">
    <property type="entry name" value="Autoind_bind"/>
    <property type="match status" value="1"/>
</dbReference>
<dbReference type="HOGENOM" id="CLU_072786_7_0_4"/>
<proteinExistence type="predicted"/>
<dbReference type="InterPro" id="IPR036388">
    <property type="entry name" value="WH-like_DNA-bd_sf"/>
</dbReference>
<dbReference type="EMBL" id="CP002581">
    <property type="protein sequence ID" value="AJK48490.1"/>
    <property type="molecule type" value="Genomic_DNA"/>
</dbReference>
<dbReference type="InterPro" id="IPR000792">
    <property type="entry name" value="Tscrpt_reg_LuxR_C"/>
</dbReference>
<gene>
    <name evidence="5" type="primary">lasR</name>
    <name evidence="5" type="ORF">BGL_2c03990</name>
</gene>
<name>A0A0B6S599_BURPL</name>
<dbReference type="KEGG" id="bpla:bpln_2g04440"/>
<dbReference type="SUPFAM" id="SSF46894">
    <property type="entry name" value="C-terminal effector domain of the bipartite response regulators"/>
    <property type="match status" value="1"/>
</dbReference>
<dbReference type="KEGG" id="bgp:BGL_2c03990"/>
<dbReference type="PANTHER" id="PTHR44688">
    <property type="entry name" value="DNA-BINDING TRANSCRIPTIONAL ACTIVATOR DEVR_DOSR"/>
    <property type="match status" value="1"/>
</dbReference>
<dbReference type="PANTHER" id="PTHR44688:SF16">
    <property type="entry name" value="DNA-BINDING TRANSCRIPTIONAL ACTIVATOR DEVR_DOSR"/>
    <property type="match status" value="1"/>
</dbReference>
<dbReference type="AlphaFoldDB" id="A0A0B6S599"/>
<evidence type="ECO:0000256" key="1">
    <source>
        <dbReference type="ARBA" id="ARBA00023015"/>
    </source>
</evidence>
<reference evidence="5 6" key="2">
    <citation type="journal article" date="2016" name="Appl. Microbiol. Biotechnol.">
        <title>Mutations improving production and secretion of extracellular lipase by Burkholderia glumae PG1.</title>
        <authorList>
            <person name="Knapp A."/>
            <person name="Voget S."/>
            <person name="Gao R."/>
            <person name="Zaburannyi N."/>
            <person name="Krysciak D."/>
            <person name="Breuer M."/>
            <person name="Hauer B."/>
            <person name="Streit W.R."/>
            <person name="Muller R."/>
            <person name="Daniel R."/>
            <person name="Jaeger K.E."/>
        </authorList>
    </citation>
    <scope>NUCLEOTIDE SEQUENCE [LARGE SCALE GENOMIC DNA]</scope>
    <source>
        <strain evidence="5 6">PG1</strain>
    </source>
</reference>
<dbReference type="PROSITE" id="PS00622">
    <property type="entry name" value="HTH_LUXR_1"/>
    <property type="match status" value="1"/>
</dbReference>
<keyword evidence="3" id="KW-0804">Transcription</keyword>
<evidence type="ECO:0000259" key="4">
    <source>
        <dbReference type="PROSITE" id="PS50043"/>
    </source>
</evidence>
<dbReference type="CDD" id="cd06170">
    <property type="entry name" value="LuxR_C_like"/>
    <property type="match status" value="1"/>
</dbReference>
<dbReference type="SMART" id="SM00421">
    <property type="entry name" value="HTH_LUXR"/>
    <property type="match status" value="1"/>
</dbReference>
<dbReference type="InterPro" id="IPR016032">
    <property type="entry name" value="Sig_transdc_resp-reg_C-effctor"/>
</dbReference>
<accession>A0A0B6S599</accession>
<dbReference type="Gene3D" id="3.30.450.80">
    <property type="entry name" value="Transcription factor LuxR-like, autoinducer-binding domain"/>
    <property type="match status" value="1"/>
</dbReference>
<keyword evidence="6" id="KW-1185">Reference proteome</keyword>
<dbReference type="GO" id="GO:0006355">
    <property type="term" value="P:regulation of DNA-templated transcription"/>
    <property type="evidence" value="ECO:0007669"/>
    <property type="project" value="InterPro"/>
</dbReference>
<feature type="domain" description="HTH luxR-type" evidence="4">
    <location>
        <begin position="167"/>
        <end position="232"/>
    </location>
</feature>